<dbReference type="InterPro" id="IPR046770">
    <property type="entry name" value="DOCKER_Lobe_B"/>
</dbReference>
<dbReference type="InterPro" id="IPR026791">
    <property type="entry name" value="DOCK"/>
</dbReference>
<evidence type="ECO:0000256" key="1">
    <source>
        <dbReference type="PROSITE-ProRule" id="PRU00984"/>
    </source>
</evidence>
<dbReference type="GO" id="GO:0007264">
    <property type="term" value="P:small GTPase-mediated signal transduction"/>
    <property type="evidence" value="ECO:0007669"/>
    <property type="project" value="InterPro"/>
</dbReference>
<dbReference type="Gene3D" id="1.20.58.740">
    <property type="match status" value="1"/>
</dbReference>
<comment type="similarity">
    <text evidence="1">Belongs to the DOCK family.</text>
</comment>
<comment type="caution">
    <text evidence="3">The sequence shown here is derived from an EMBL/GenBank/DDBJ whole genome shotgun (WGS) entry which is preliminary data.</text>
</comment>
<dbReference type="InterPro" id="IPR027357">
    <property type="entry name" value="DOCKER_dom"/>
</dbReference>
<dbReference type="PROSITE" id="PS51651">
    <property type="entry name" value="DOCKER"/>
    <property type="match status" value="1"/>
</dbReference>
<dbReference type="OrthoDB" id="47328at2759"/>
<accession>A0A8H7ZXV3</accession>
<dbReference type="Pfam" id="PF20421">
    <property type="entry name" value="DHR-2_Lobe_C"/>
    <property type="match status" value="1"/>
</dbReference>
<sequence length="281" mass="32231">GKFWKACYTERFGLQFQLLQDSNRVDRAKLDPEKAYVQVTFVEPYLDSKEQAKRTTYFERMTDIKKFVFETPYTTSGKAHGNVANQRKRKTILTTEHPFPYLKKRLPVVSREELDLTPLEVSIEAIYERCNKLRTAIQANPPNLKNLQMVLQGSVRLQVNSGPLEICNAFLAPQARAQHRPAQLAKLQGEFQEFEKLCGQALELNKLLIKHDQIEYQEDLEEGYEDFKVKLEPFLIPVTEGDAQNAAQWADASDPVSNVLDFIKSSSAPDNPDSLLTQFFK</sequence>
<dbReference type="Proteomes" id="UP000673691">
    <property type="component" value="Unassembled WGS sequence"/>
</dbReference>
<dbReference type="InterPro" id="IPR043162">
    <property type="entry name" value="DOCK_C_lobe_C"/>
</dbReference>
<evidence type="ECO:0000313" key="3">
    <source>
        <dbReference type="EMBL" id="KAG5461474.1"/>
    </source>
</evidence>
<keyword evidence="4" id="KW-1185">Reference proteome</keyword>
<proteinExistence type="inferred from homology"/>
<evidence type="ECO:0000259" key="2">
    <source>
        <dbReference type="PROSITE" id="PS51651"/>
    </source>
</evidence>
<dbReference type="Pfam" id="PF20422">
    <property type="entry name" value="DHR-2_Lobe_B"/>
    <property type="match status" value="1"/>
</dbReference>
<evidence type="ECO:0000313" key="4">
    <source>
        <dbReference type="Proteomes" id="UP000673691"/>
    </source>
</evidence>
<name>A0A8H7ZXV3_9FUNG</name>
<dbReference type="AlphaFoldDB" id="A0A8H7ZXV3"/>
<dbReference type="EMBL" id="JAEFCI010003597">
    <property type="protein sequence ID" value="KAG5461474.1"/>
    <property type="molecule type" value="Genomic_DNA"/>
</dbReference>
<dbReference type="GO" id="GO:0005085">
    <property type="term" value="F:guanyl-nucleotide exchange factor activity"/>
    <property type="evidence" value="ECO:0007669"/>
    <property type="project" value="InterPro"/>
</dbReference>
<reference evidence="3 4" key="1">
    <citation type="journal article" name="Sci. Rep.">
        <title>Genome-scale phylogenetic analyses confirm Olpidium as the closest living zoosporic fungus to the non-flagellated, terrestrial fungi.</title>
        <authorList>
            <person name="Chang Y."/>
            <person name="Rochon D."/>
            <person name="Sekimoto S."/>
            <person name="Wang Y."/>
            <person name="Chovatia M."/>
            <person name="Sandor L."/>
            <person name="Salamov A."/>
            <person name="Grigoriev I.V."/>
            <person name="Stajich J.E."/>
            <person name="Spatafora J.W."/>
        </authorList>
    </citation>
    <scope>NUCLEOTIDE SEQUENCE [LARGE SCALE GENOMIC DNA]</scope>
    <source>
        <strain evidence="3">S191</strain>
    </source>
</reference>
<dbReference type="PANTHER" id="PTHR23317:SF76">
    <property type="entry name" value="LD20667P"/>
    <property type="match status" value="1"/>
</dbReference>
<dbReference type="InterPro" id="IPR046773">
    <property type="entry name" value="DOCKER_Lobe_C"/>
</dbReference>
<feature type="domain" description="DOCKER" evidence="2">
    <location>
        <begin position="1"/>
        <end position="240"/>
    </location>
</feature>
<organism evidence="3 4">
    <name type="scientific">Olpidium bornovanus</name>
    <dbReference type="NCBI Taxonomy" id="278681"/>
    <lineage>
        <taxon>Eukaryota</taxon>
        <taxon>Fungi</taxon>
        <taxon>Fungi incertae sedis</taxon>
        <taxon>Olpidiomycota</taxon>
        <taxon>Olpidiomycotina</taxon>
        <taxon>Olpidiomycetes</taxon>
        <taxon>Olpidiales</taxon>
        <taxon>Olpidiaceae</taxon>
        <taxon>Olpidium</taxon>
    </lineage>
</organism>
<dbReference type="PANTHER" id="PTHR23317">
    <property type="entry name" value="DEDICATOR OF CYTOKINESIS DOCK"/>
    <property type="match status" value="1"/>
</dbReference>
<feature type="non-terminal residue" evidence="3">
    <location>
        <position position="1"/>
    </location>
</feature>
<protein>
    <submittedName>
        <fullName evidence="3">Dedicator of cytokinesis 6, isoform CRA_e</fullName>
    </submittedName>
</protein>
<gene>
    <name evidence="3" type="ORF">BJ554DRAFT_6325</name>
</gene>